<dbReference type="PANTHER" id="PTHR33048:SF47">
    <property type="entry name" value="INTEGRAL MEMBRANE PROTEIN-RELATED"/>
    <property type="match status" value="1"/>
</dbReference>
<comment type="caution">
    <text evidence="9">The sequence shown here is derived from an EMBL/GenBank/DDBJ whole genome shotgun (WGS) entry which is preliminary data.</text>
</comment>
<dbReference type="GO" id="GO:0016020">
    <property type="term" value="C:membrane"/>
    <property type="evidence" value="ECO:0007669"/>
    <property type="project" value="UniProtKB-SubCell"/>
</dbReference>
<feature type="compositionally biased region" description="Polar residues" evidence="6">
    <location>
        <begin position="267"/>
        <end position="283"/>
    </location>
</feature>
<feature type="transmembrane region" description="Helical" evidence="7">
    <location>
        <begin position="117"/>
        <end position="141"/>
    </location>
</feature>
<comment type="similarity">
    <text evidence="5">Belongs to the SAT4 family.</text>
</comment>
<evidence type="ECO:0000259" key="8">
    <source>
        <dbReference type="Pfam" id="PF20684"/>
    </source>
</evidence>
<reference evidence="9 10" key="2">
    <citation type="journal article" date="2021" name="Curr. Genet.">
        <title>Genetic response to nitrogen starvation in the aggressive Eucalyptus foliar pathogen Teratosphaeria destructans.</title>
        <authorList>
            <person name="Havenga M."/>
            <person name="Wingfield B.D."/>
            <person name="Wingfield M.J."/>
            <person name="Dreyer L.L."/>
            <person name="Roets F."/>
            <person name="Aylward J."/>
        </authorList>
    </citation>
    <scope>NUCLEOTIDE SEQUENCE [LARGE SCALE GENOMIC DNA]</scope>
    <source>
        <strain evidence="9">CMW44962</strain>
    </source>
</reference>
<keyword evidence="2 7" id="KW-0812">Transmembrane</keyword>
<dbReference type="Proteomes" id="UP001138500">
    <property type="component" value="Unassembled WGS sequence"/>
</dbReference>
<evidence type="ECO:0000256" key="4">
    <source>
        <dbReference type="ARBA" id="ARBA00023136"/>
    </source>
</evidence>
<dbReference type="InterPro" id="IPR052337">
    <property type="entry name" value="SAT4-like"/>
</dbReference>
<name>A0A9W7W404_9PEZI</name>
<feature type="transmembrane region" description="Helical" evidence="7">
    <location>
        <begin position="189"/>
        <end position="212"/>
    </location>
</feature>
<comment type="subcellular location">
    <subcellularLocation>
        <location evidence="1">Membrane</location>
        <topology evidence="1">Multi-pass membrane protein</topology>
    </subcellularLocation>
</comment>
<sequence>MTILLGVAAHDGVDLQKYSRTEGTANESYTHELSKVVKLVIANNSLWAATVGLTKCSILLQYLRVFAPGHPARHLSYVLLTALLVASSWATLGGPLICTPVKKLWDPTVAGTCVSAQTYWSSVASIDIILDLLILTLPLPAVTSLRLPRGQRISLLLVFILGFTVCGFSVARLATVLTLSDQGEFSASGFWAVIWSAVEANVGIMCSCLLALRPLLLKWFPSLDENSGRELRRASMHLNAVPNPGMVEGGRPRINQNAGAAIRPGPSESSSNTMAETRSKATMSSSQSSSGPDVRAQSSASLGRH</sequence>
<reference evidence="9 10" key="1">
    <citation type="journal article" date="2018" name="IMA Fungus">
        <title>IMA Genome-F 10: Nine draft genome sequences of Claviceps purpurea s.lat., including C. arundinis, C. humidiphila, and C. cf. spartinae, pseudomolecules for the pitch canker pathogen Fusarium circinatum, draft genome of Davidsoniella eucalypti, Grosmannia galeiformis, Quambalaria eucalypti, and Teratosphaeria destructans.</title>
        <authorList>
            <person name="Wingfield B.D."/>
            <person name="Liu M."/>
            <person name="Nguyen H.D."/>
            <person name="Lane F.A."/>
            <person name="Morgan S.W."/>
            <person name="De Vos L."/>
            <person name="Wilken P.M."/>
            <person name="Duong T.A."/>
            <person name="Aylward J."/>
            <person name="Coetzee M.P."/>
            <person name="Dadej K."/>
            <person name="De Beer Z.W."/>
            <person name="Findlay W."/>
            <person name="Havenga M."/>
            <person name="Kolarik M."/>
            <person name="Menzies J.G."/>
            <person name="Naidoo K."/>
            <person name="Pochopski O."/>
            <person name="Shoukouhi P."/>
            <person name="Santana Q.C."/>
            <person name="Seifert K.A."/>
            <person name="Soal N."/>
            <person name="Steenkamp E.T."/>
            <person name="Tatham C.T."/>
            <person name="van der Nest M.A."/>
            <person name="Wingfield M.J."/>
        </authorList>
    </citation>
    <scope>NUCLEOTIDE SEQUENCE [LARGE SCALE GENOMIC DNA]</scope>
    <source>
        <strain evidence="9">CMW44962</strain>
    </source>
</reference>
<keyword evidence="4 7" id="KW-0472">Membrane</keyword>
<keyword evidence="3 7" id="KW-1133">Transmembrane helix</keyword>
<evidence type="ECO:0000313" key="10">
    <source>
        <dbReference type="Proteomes" id="UP001138500"/>
    </source>
</evidence>
<feature type="domain" description="Rhodopsin" evidence="8">
    <location>
        <begin position="31"/>
        <end position="216"/>
    </location>
</feature>
<dbReference type="EMBL" id="RIBY02001224">
    <property type="protein sequence ID" value="KAH9831071.1"/>
    <property type="molecule type" value="Genomic_DNA"/>
</dbReference>
<feature type="transmembrane region" description="Helical" evidence="7">
    <location>
        <begin position="45"/>
        <end position="63"/>
    </location>
</feature>
<dbReference type="AlphaFoldDB" id="A0A9W7W404"/>
<evidence type="ECO:0000256" key="5">
    <source>
        <dbReference type="ARBA" id="ARBA00038359"/>
    </source>
</evidence>
<dbReference type="InterPro" id="IPR049326">
    <property type="entry name" value="Rhodopsin_dom_fungi"/>
</dbReference>
<feature type="transmembrane region" description="Helical" evidence="7">
    <location>
        <begin position="153"/>
        <end position="177"/>
    </location>
</feature>
<gene>
    <name evidence="9" type="ORF">Tdes44962_MAKER02149</name>
</gene>
<keyword evidence="10" id="KW-1185">Reference proteome</keyword>
<proteinExistence type="inferred from homology"/>
<dbReference type="Pfam" id="PF20684">
    <property type="entry name" value="Fung_rhodopsin"/>
    <property type="match status" value="1"/>
</dbReference>
<evidence type="ECO:0000256" key="7">
    <source>
        <dbReference type="SAM" id="Phobius"/>
    </source>
</evidence>
<organism evidence="9 10">
    <name type="scientific">Teratosphaeria destructans</name>
    <dbReference type="NCBI Taxonomy" id="418781"/>
    <lineage>
        <taxon>Eukaryota</taxon>
        <taxon>Fungi</taxon>
        <taxon>Dikarya</taxon>
        <taxon>Ascomycota</taxon>
        <taxon>Pezizomycotina</taxon>
        <taxon>Dothideomycetes</taxon>
        <taxon>Dothideomycetidae</taxon>
        <taxon>Mycosphaerellales</taxon>
        <taxon>Teratosphaeriaceae</taxon>
        <taxon>Teratosphaeria</taxon>
    </lineage>
</organism>
<feature type="compositionally biased region" description="Polar residues" evidence="6">
    <location>
        <begin position="296"/>
        <end position="305"/>
    </location>
</feature>
<evidence type="ECO:0000256" key="3">
    <source>
        <dbReference type="ARBA" id="ARBA00022989"/>
    </source>
</evidence>
<evidence type="ECO:0000256" key="6">
    <source>
        <dbReference type="SAM" id="MobiDB-lite"/>
    </source>
</evidence>
<evidence type="ECO:0000256" key="2">
    <source>
        <dbReference type="ARBA" id="ARBA00022692"/>
    </source>
</evidence>
<evidence type="ECO:0000256" key="1">
    <source>
        <dbReference type="ARBA" id="ARBA00004141"/>
    </source>
</evidence>
<dbReference type="PANTHER" id="PTHR33048">
    <property type="entry name" value="PTH11-LIKE INTEGRAL MEMBRANE PROTEIN (AFU_ORTHOLOGUE AFUA_5G11245)"/>
    <property type="match status" value="1"/>
</dbReference>
<accession>A0A9W7W404</accession>
<feature type="transmembrane region" description="Helical" evidence="7">
    <location>
        <begin position="75"/>
        <end position="97"/>
    </location>
</feature>
<dbReference type="OrthoDB" id="444631at2759"/>
<protein>
    <submittedName>
        <fullName evidence="9">Satratoxin biosynthesis SC1 cluster protein 4-like</fullName>
    </submittedName>
</protein>
<evidence type="ECO:0000313" key="9">
    <source>
        <dbReference type="EMBL" id="KAH9831071.1"/>
    </source>
</evidence>
<feature type="region of interest" description="Disordered" evidence="6">
    <location>
        <begin position="242"/>
        <end position="305"/>
    </location>
</feature>